<keyword evidence="1" id="KW-0732">Signal</keyword>
<proteinExistence type="predicted"/>
<dbReference type="EMBL" id="JAHKKG010000002">
    <property type="protein sequence ID" value="MBU2663441.1"/>
    <property type="molecule type" value="Genomic_DNA"/>
</dbReference>
<reference evidence="2 3" key="1">
    <citation type="submission" date="2021-06" db="EMBL/GenBank/DDBJ databases">
        <title>Actinoplanes lichenicola sp. nov., and Actinoplanes ovalisporus sp. nov., isolated from lichen in Thailand.</title>
        <authorList>
            <person name="Saeng-In P."/>
            <person name="Kanchanasin P."/>
            <person name="Yuki M."/>
            <person name="Kudo T."/>
            <person name="Ohkuma M."/>
            <person name="Phongsopitanun W."/>
            <person name="Tanasupawat S."/>
        </authorList>
    </citation>
    <scope>NUCLEOTIDE SEQUENCE [LARGE SCALE GENOMIC DNA]</scope>
    <source>
        <strain evidence="2 3">NBRC 110975</strain>
    </source>
</reference>
<evidence type="ECO:0000313" key="3">
    <source>
        <dbReference type="Proteomes" id="UP001519654"/>
    </source>
</evidence>
<comment type="caution">
    <text evidence="2">The sequence shown here is derived from an EMBL/GenBank/DDBJ whole genome shotgun (WGS) entry which is preliminary data.</text>
</comment>
<feature type="signal peptide" evidence="1">
    <location>
        <begin position="1"/>
        <end position="30"/>
    </location>
</feature>
<keyword evidence="3" id="KW-1185">Reference proteome</keyword>
<protein>
    <submittedName>
        <fullName evidence="2">Uncharacterized protein</fullName>
    </submittedName>
</protein>
<organism evidence="2 3">
    <name type="scientific">Paractinoplanes bogorensis</name>
    <dbReference type="NCBI Taxonomy" id="1610840"/>
    <lineage>
        <taxon>Bacteria</taxon>
        <taxon>Bacillati</taxon>
        <taxon>Actinomycetota</taxon>
        <taxon>Actinomycetes</taxon>
        <taxon>Micromonosporales</taxon>
        <taxon>Micromonosporaceae</taxon>
        <taxon>Paractinoplanes</taxon>
    </lineage>
</organism>
<sequence length="127" mass="13739">MKRLRALRAAAAATIATAALSLGVAAPAHAANVEWRCQNYSDYHVCETYTGAALYDSGYAGISAVGNSWEVVNVPRNGFTLYVRVWPTQGRPSIDYPASQDGRVLSYGIYAIQIVVSGHETSNRIFI</sequence>
<evidence type="ECO:0000256" key="1">
    <source>
        <dbReference type="SAM" id="SignalP"/>
    </source>
</evidence>
<feature type="chain" id="PRO_5045443959" evidence="1">
    <location>
        <begin position="31"/>
        <end position="127"/>
    </location>
</feature>
<dbReference type="Proteomes" id="UP001519654">
    <property type="component" value="Unassembled WGS sequence"/>
</dbReference>
<name>A0ABS5YK81_9ACTN</name>
<gene>
    <name evidence="2" type="ORF">KOI35_07975</name>
</gene>
<dbReference type="RefSeq" id="WP_215785368.1">
    <property type="nucleotide sequence ID" value="NZ_JAHKKG010000002.1"/>
</dbReference>
<accession>A0ABS5YK81</accession>
<evidence type="ECO:0000313" key="2">
    <source>
        <dbReference type="EMBL" id="MBU2663441.1"/>
    </source>
</evidence>